<dbReference type="Proteomes" id="UP000718451">
    <property type="component" value="Unassembled WGS sequence"/>
</dbReference>
<organism evidence="1 2">
    <name type="scientific">Croceivirga thetidis</name>
    <dbReference type="NCBI Taxonomy" id="2721623"/>
    <lineage>
        <taxon>Bacteria</taxon>
        <taxon>Pseudomonadati</taxon>
        <taxon>Bacteroidota</taxon>
        <taxon>Flavobacteriia</taxon>
        <taxon>Flavobacteriales</taxon>
        <taxon>Flavobacteriaceae</taxon>
        <taxon>Croceivirga</taxon>
    </lineage>
</organism>
<accession>A0ABX1GM69</accession>
<reference evidence="1 2" key="1">
    <citation type="submission" date="2020-04" db="EMBL/GenBank/DDBJ databases">
        <authorList>
            <person name="Yoon J."/>
        </authorList>
    </citation>
    <scope>NUCLEOTIDE SEQUENCE [LARGE SCALE GENOMIC DNA]</scope>
    <source>
        <strain evidence="1 2">DJ-13</strain>
    </source>
</reference>
<dbReference type="RefSeq" id="WP_168551191.1">
    <property type="nucleotide sequence ID" value="NZ_JAAWWL010000001.1"/>
</dbReference>
<evidence type="ECO:0000313" key="2">
    <source>
        <dbReference type="Proteomes" id="UP000718451"/>
    </source>
</evidence>
<dbReference type="EMBL" id="JAAWWL010000001">
    <property type="protein sequence ID" value="NKI30988.1"/>
    <property type="molecule type" value="Genomic_DNA"/>
</dbReference>
<name>A0ABX1GM69_9FLAO</name>
<keyword evidence="2" id="KW-1185">Reference proteome</keyword>
<protein>
    <recommendedName>
        <fullName evidence="3">DUF5723 domain-containing protein</fullName>
    </recommendedName>
</protein>
<sequence>MEYYFRLSLKYFQLGTFLMISTFITAQSALGYDNFAPMLSSLDNPAHLGYSRSQGELGVSFNYFSSDTQLAPSLGGFNLSPDHIFNVMGFSSNLGDNALQTVAREQGANVQFSAQISGFKSIKDDFAIGLALKQRASMNFVNYDRELWSGLAKGFGTNDFAFTLANFNAVAHYWQEYALSASAAFRSEELFSFKVGGSLKLTRGLGYVQMENTGNNLTELSGSFNGQNNNLTLNSGSFAYLQTFSENNPKVGDFLKNEKSKLGVAGDFGVSMEFRTERSSYSGARAKNEKAVNKYVAKISASILDLGRLNYEDKFGKDTITISGPTIIDVPSVTTDSNNFNNSTNLIQRLEQISATNPNVTYDAEQNGGQLWVVLPTALFVEADVKLEKNVYFNASYRRSFLTSNTTLETTRVPTLIQFSPRYERQEISGYFVISYDQDRKALGVGVGGRFRFARGGTGVPGLKKVKSQAGAIVLRPWYEDWDDAYYKNSRSDRNRRRNKRRR</sequence>
<evidence type="ECO:0000313" key="1">
    <source>
        <dbReference type="EMBL" id="NKI30988.1"/>
    </source>
</evidence>
<evidence type="ECO:0008006" key="3">
    <source>
        <dbReference type="Google" id="ProtNLM"/>
    </source>
</evidence>
<comment type="caution">
    <text evidence="1">The sequence shown here is derived from an EMBL/GenBank/DDBJ whole genome shotgun (WGS) entry which is preliminary data.</text>
</comment>
<proteinExistence type="predicted"/>
<gene>
    <name evidence="1" type="ORF">HCU67_03470</name>
</gene>